<evidence type="ECO:0000313" key="3">
    <source>
        <dbReference type="Proteomes" id="UP001372338"/>
    </source>
</evidence>
<comment type="caution">
    <text evidence="2">The sequence shown here is derived from an EMBL/GenBank/DDBJ whole genome shotgun (WGS) entry which is preliminary data.</text>
</comment>
<gene>
    <name evidence="2" type="ORF">RIF29_28928</name>
</gene>
<protein>
    <submittedName>
        <fullName evidence="2">Uncharacterized protein</fullName>
    </submittedName>
</protein>
<feature type="region of interest" description="Disordered" evidence="1">
    <location>
        <begin position="1"/>
        <end position="39"/>
    </location>
</feature>
<proteinExistence type="predicted"/>
<accession>A0AAN9EFR8</accession>
<dbReference type="Proteomes" id="UP001372338">
    <property type="component" value="Unassembled WGS sequence"/>
</dbReference>
<reference evidence="2 3" key="1">
    <citation type="submission" date="2024-01" db="EMBL/GenBank/DDBJ databases">
        <title>The genomes of 5 underutilized Papilionoideae crops provide insights into root nodulation and disease resistanc.</title>
        <authorList>
            <person name="Yuan L."/>
        </authorList>
    </citation>
    <scope>NUCLEOTIDE SEQUENCE [LARGE SCALE GENOMIC DNA]</scope>
    <source>
        <strain evidence="2">ZHUSHIDOU_FW_LH</strain>
        <tissue evidence="2">Leaf</tissue>
    </source>
</reference>
<dbReference type="AlphaFoldDB" id="A0AAN9EFR8"/>
<evidence type="ECO:0000313" key="2">
    <source>
        <dbReference type="EMBL" id="KAK7255515.1"/>
    </source>
</evidence>
<evidence type="ECO:0000256" key="1">
    <source>
        <dbReference type="SAM" id="MobiDB-lite"/>
    </source>
</evidence>
<sequence>MSSPQSYGYAPMPQMQGFNTSSPYDPVTSTPSAPGRWEHSVVSPNNDFYNIAGSSAPRIDLNTQLFDESTSQDANVEVRRNPHHAEALLDLTRTLVGSVKSMLNEGVTPAQFAGCLLKDYGQGDDTVTLDFLVLLTVHRHHRAPPFPFAHRQSLRPVPPLLCKMSINEEEIIRSHIMEEIGEEEQFQVQSNVEEKP</sequence>
<dbReference type="EMBL" id="JAYWIO010000006">
    <property type="protein sequence ID" value="KAK7255515.1"/>
    <property type="molecule type" value="Genomic_DNA"/>
</dbReference>
<keyword evidence="3" id="KW-1185">Reference proteome</keyword>
<name>A0AAN9EFR8_CROPI</name>
<feature type="compositionally biased region" description="Polar residues" evidence="1">
    <location>
        <begin position="16"/>
        <end position="32"/>
    </location>
</feature>
<organism evidence="2 3">
    <name type="scientific">Crotalaria pallida</name>
    <name type="common">Smooth rattlebox</name>
    <name type="synonym">Crotalaria striata</name>
    <dbReference type="NCBI Taxonomy" id="3830"/>
    <lineage>
        <taxon>Eukaryota</taxon>
        <taxon>Viridiplantae</taxon>
        <taxon>Streptophyta</taxon>
        <taxon>Embryophyta</taxon>
        <taxon>Tracheophyta</taxon>
        <taxon>Spermatophyta</taxon>
        <taxon>Magnoliopsida</taxon>
        <taxon>eudicotyledons</taxon>
        <taxon>Gunneridae</taxon>
        <taxon>Pentapetalae</taxon>
        <taxon>rosids</taxon>
        <taxon>fabids</taxon>
        <taxon>Fabales</taxon>
        <taxon>Fabaceae</taxon>
        <taxon>Papilionoideae</taxon>
        <taxon>50 kb inversion clade</taxon>
        <taxon>genistoids sensu lato</taxon>
        <taxon>core genistoids</taxon>
        <taxon>Crotalarieae</taxon>
        <taxon>Crotalaria</taxon>
    </lineage>
</organism>